<dbReference type="GO" id="GO:0005840">
    <property type="term" value="C:ribosome"/>
    <property type="evidence" value="ECO:0007669"/>
    <property type="project" value="UniProtKB-KW"/>
</dbReference>
<sequence length="41" mass="4652">MKKIRGFDVTLVISSDNAKYNHRLLLELGMPLIKTKEHANG</sequence>
<evidence type="ECO:0000313" key="2">
    <source>
        <dbReference type="Proteomes" id="UP000260136"/>
    </source>
</evidence>
<evidence type="ECO:0000313" key="1">
    <source>
        <dbReference type="EMBL" id="SYV93831.1"/>
    </source>
</evidence>
<keyword evidence="1" id="KW-0687">Ribonucleoprotein</keyword>
<organism evidence="1 2">
    <name type="scientific">Mycoplasmoides gallisepticum</name>
    <name type="common">Mycoplasma gallisepticum</name>
    <dbReference type="NCBI Taxonomy" id="2096"/>
    <lineage>
        <taxon>Bacteria</taxon>
        <taxon>Bacillati</taxon>
        <taxon>Mycoplasmatota</taxon>
        <taxon>Mycoplasmoidales</taxon>
        <taxon>Mycoplasmoidaceae</taxon>
        <taxon>Mycoplasmoides</taxon>
    </lineage>
</organism>
<gene>
    <name evidence="1" type="primary">rplE_2</name>
    <name evidence="1" type="ORF">NCTC10115_00120</name>
</gene>
<dbReference type="Proteomes" id="UP000260136">
    <property type="component" value="Chromosome"/>
</dbReference>
<protein>
    <submittedName>
        <fullName evidence="1">50S ribosomal protein L5</fullName>
    </submittedName>
</protein>
<proteinExistence type="predicted"/>
<name>A0A3B0PWQ3_MYCGL</name>
<dbReference type="AlphaFoldDB" id="A0A3B0PWQ3"/>
<accession>A0A3B0PWQ3</accession>
<keyword evidence="1" id="KW-0689">Ribosomal protein</keyword>
<dbReference type="EMBL" id="LS991952">
    <property type="protein sequence ID" value="SYV93831.1"/>
    <property type="molecule type" value="Genomic_DNA"/>
</dbReference>
<reference evidence="2" key="1">
    <citation type="submission" date="2018-06" db="EMBL/GenBank/DDBJ databases">
        <authorList>
            <consortium name="Pathogen Informatics"/>
        </authorList>
    </citation>
    <scope>NUCLEOTIDE SEQUENCE [LARGE SCALE GENOMIC DNA]</scope>
    <source>
        <strain evidence="2">NCTC10115</strain>
    </source>
</reference>